<name>A0A8K0NQ19_9TREE</name>
<accession>A0A8K0NQ19</accession>
<dbReference type="Proteomes" id="UP000812966">
    <property type="component" value="Unassembled WGS sequence"/>
</dbReference>
<dbReference type="AlphaFoldDB" id="A0A8K0NQ19"/>
<evidence type="ECO:0000313" key="4">
    <source>
        <dbReference type="Proteomes" id="UP000812966"/>
    </source>
</evidence>
<feature type="region of interest" description="Disordered" evidence="2">
    <location>
        <begin position="157"/>
        <end position="192"/>
    </location>
</feature>
<evidence type="ECO:0000313" key="3">
    <source>
        <dbReference type="EMBL" id="KAG7531601.1"/>
    </source>
</evidence>
<reference evidence="3" key="1">
    <citation type="submission" date="2020-04" db="EMBL/GenBank/DDBJ databases">
        <title>Analysis of mating type loci in Filobasidium floriforme.</title>
        <authorList>
            <person name="Nowrousian M."/>
        </authorList>
    </citation>
    <scope>NUCLEOTIDE SEQUENCE</scope>
    <source>
        <strain evidence="3">CBS 6242</strain>
    </source>
</reference>
<comment type="caution">
    <text evidence="3">The sequence shown here is derived from an EMBL/GenBank/DDBJ whole genome shotgun (WGS) entry which is preliminary data.</text>
</comment>
<evidence type="ECO:0000256" key="2">
    <source>
        <dbReference type="SAM" id="MobiDB-lite"/>
    </source>
</evidence>
<protein>
    <submittedName>
        <fullName evidence="3">Uncharacterized protein</fullName>
    </submittedName>
</protein>
<dbReference type="GO" id="GO:0005634">
    <property type="term" value="C:nucleus"/>
    <property type="evidence" value="ECO:0007669"/>
    <property type="project" value="TreeGrafter"/>
</dbReference>
<proteinExistence type="inferred from homology"/>
<comment type="similarity">
    <text evidence="1">Belongs to the gemin-2 family.</text>
</comment>
<dbReference type="InterPro" id="IPR035426">
    <property type="entry name" value="Gemin2/Brr1"/>
</dbReference>
<dbReference type="PANTHER" id="PTHR12794">
    <property type="entry name" value="GEMIN2"/>
    <property type="match status" value="1"/>
</dbReference>
<dbReference type="PANTHER" id="PTHR12794:SF0">
    <property type="entry name" value="GEM-ASSOCIATED PROTEIN 2"/>
    <property type="match status" value="1"/>
</dbReference>
<dbReference type="Pfam" id="PF04938">
    <property type="entry name" value="SIP1"/>
    <property type="match status" value="1"/>
</dbReference>
<dbReference type="EMBL" id="JABELV010000087">
    <property type="protein sequence ID" value="KAG7531601.1"/>
    <property type="molecule type" value="Genomic_DNA"/>
</dbReference>
<gene>
    <name evidence="3" type="ORF">FFLO_04260</name>
</gene>
<organism evidence="3 4">
    <name type="scientific">Filobasidium floriforme</name>
    <dbReference type="NCBI Taxonomy" id="5210"/>
    <lineage>
        <taxon>Eukaryota</taxon>
        <taxon>Fungi</taxon>
        <taxon>Dikarya</taxon>
        <taxon>Basidiomycota</taxon>
        <taxon>Agaricomycotina</taxon>
        <taxon>Tremellomycetes</taxon>
        <taxon>Filobasidiales</taxon>
        <taxon>Filobasidiaceae</taxon>
        <taxon>Filobasidium</taxon>
    </lineage>
</organism>
<dbReference type="GO" id="GO:0000387">
    <property type="term" value="P:spliceosomal snRNP assembly"/>
    <property type="evidence" value="ECO:0007669"/>
    <property type="project" value="InterPro"/>
</dbReference>
<evidence type="ECO:0000256" key="1">
    <source>
        <dbReference type="ARBA" id="ARBA00025758"/>
    </source>
</evidence>
<dbReference type="GO" id="GO:0032797">
    <property type="term" value="C:SMN complex"/>
    <property type="evidence" value="ECO:0007669"/>
    <property type="project" value="TreeGrafter"/>
</dbReference>
<dbReference type="Gene3D" id="1.20.58.1070">
    <property type="match status" value="1"/>
</dbReference>
<sequence length="390" mass="43446">MPIALEEENDGSGSEAGNVIHERGLGCLPVAHLDDSFTGEPTNGAEYLAMIQKEAASLPFTTKMDLPGTIAETNTQHDDREVEQGSTLTRHPALPKESWYVAFDGHFRSYRKFIRTSRPTLQARYKETIAQSSASKRPLPNSRSETQWATFINGARRKKMHKTSVQSDGDGSKTCPTEDGAPDEEEIANNAPISTGIFEDTCSSLIESASADDVESDSPFVWEPQQPKHLPQEPYLPMLATLSQDHIYVALRSLNDQIFARIRALDGPNLLMETQPGSSNDVSPRAMALPLPAHQARWIFSLLLFLDDYLPPSDLADLRGIAKTCLRIVRWQVTSHTYVSADAQKDQSEQEDMRTSCWIIHRAISTGWAQNDLPRDAEAIFARIQKNQLQ</sequence>
<keyword evidence="4" id="KW-1185">Reference proteome</keyword>